<dbReference type="PANTHER" id="PTHR43877">
    <property type="entry name" value="AMINOALKYLPHOSPHONATE N-ACETYLTRANSFERASE-RELATED-RELATED"/>
    <property type="match status" value="1"/>
</dbReference>
<keyword evidence="2" id="KW-0012">Acyltransferase</keyword>
<proteinExistence type="predicted"/>
<dbReference type="PROSITE" id="PS51186">
    <property type="entry name" value="GNAT"/>
    <property type="match status" value="1"/>
</dbReference>
<evidence type="ECO:0000256" key="1">
    <source>
        <dbReference type="ARBA" id="ARBA00022679"/>
    </source>
</evidence>
<dbReference type="InterPro" id="IPR050832">
    <property type="entry name" value="Bact_Acetyltransf"/>
</dbReference>
<keyword evidence="1 4" id="KW-0808">Transferase</keyword>
<dbReference type="InterPro" id="IPR016181">
    <property type="entry name" value="Acyl_CoA_acyltransferase"/>
</dbReference>
<dbReference type="Gene3D" id="3.40.630.30">
    <property type="match status" value="1"/>
</dbReference>
<feature type="domain" description="N-acetyltransferase" evidence="3">
    <location>
        <begin position="30"/>
        <end position="175"/>
    </location>
</feature>
<dbReference type="CDD" id="cd04301">
    <property type="entry name" value="NAT_SF"/>
    <property type="match status" value="1"/>
</dbReference>
<evidence type="ECO:0000256" key="2">
    <source>
        <dbReference type="ARBA" id="ARBA00023315"/>
    </source>
</evidence>
<accession>A0A517WCH4</accession>
<evidence type="ECO:0000313" key="4">
    <source>
        <dbReference type="EMBL" id="QDU02958.1"/>
    </source>
</evidence>
<name>A0A517WCH4_9PLAN</name>
<organism evidence="4 5">
    <name type="scientific">Gimesia chilikensis</name>
    <dbReference type="NCBI Taxonomy" id="2605989"/>
    <lineage>
        <taxon>Bacteria</taxon>
        <taxon>Pseudomonadati</taxon>
        <taxon>Planctomycetota</taxon>
        <taxon>Planctomycetia</taxon>
        <taxon>Planctomycetales</taxon>
        <taxon>Planctomycetaceae</taxon>
        <taxon>Gimesia</taxon>
    </lineage>
</organism>
<reference evidence="4 5" key="1">
    <citation type="submission" date="2019-02" db="EMBL/GenBank/DDBJ databases">
        <title>Deep-cultivation of Planctomycetes and their phenomic and genomic characterization uncovers novel biology.</title>
        <authorList>
            <person name="Wiegand S."/>
            <person name="Jogler M."/>
            <person name="Boedeker C."/>
            <person name="Pinto D."/>
            <person name="Vollmers J."/>
            <person name="Rivas-Marin E."/>
            <person name="Kohn T."/>
            <person name="Peeters S.H."/>
            <person name="Heuer A."/>
            <person name="Rast P."/>
            <person name="Oberbeckmann S."/>
            <person name="Bunk B."/>
            <person name="Jeske O."/>
            <person name="Meyerdierks A."/>
            <person name="Storesund J.E."/>
            <person name="Kallscheuer N."/>
            <person name="Luecker S."/>
            <person name="Lage O.M."/>
            <person name="Pohl T."/>
            <person name="Merkel B.J."/>
            <person name="Hornburger P."/>
            <person name="Mueller R.-W."/>
            <person name="Bruemmer F."/>
            <person name="Labrenz M."/>
            <person name="Spormann A.M."/>
            <person name="Op den Camp H."/>
            <person name="Overmann J."/>
            <person name="Amann R."/>
            <person name="Jetten M.S.M."/>
            <person name="Mascher T."/>
            <person name="Medema M.H."/>
            <person name="Devos D.P."/>
            <person name="Kaster A.-K."/>
            <person name="Ovreas L."/>
            <person name="Rohde M."/>
            <person name="Galperin M.Y."/>
            <person name="Jogler C."/>
        </authorList>
    </citation>
    <scope>NUCLEOTIDE SEQUENCE [LARGE SCALE GENOMIC DNA]</scope>
    <source>
        <strain evidence="4 5">V6</strain>
    </source>
</reference>
<evidence type="ECO:0000313" key="5">
    <source>
        <dbReference type="Proteomes" id="UP000320722"/>
    </source>
</evidence>
<dbReference type="InterPro" id="IPR000182">
    <property type="entry name" value="GNAT_dom"/>
</dbReference>
<dbReference type="Proteomes" id="UP000320722">
    <property type="component" value="Chromosome"/>
</dbReference>
<dbReference type="AlphaFoldDB" id="A0A517WCH4"/>
<gene>
    <name evidence="4" type="ORF">V6x_26670</name>
</gene>
<dbReference type="GO" id="GO:0016747">
    <property type="term" value="F:acyltransferase activity, transferring groups other than amino-acyl groups"/>
    <property type="evidence" value="ECO:0007669"/>
    <property type="project" value="InterPro"/>
</dbReference>
<sequence length="175" mass="19759">MDTAAESDYFTHSDSHPIAFNLVACIMNSITVRQAVLTDLDDLVPLFDSYRQFYRQQSDPQAARDFLSARFNHGESVLFIAYQGDTPVGFTQLYPGFSSISLARTFILNDLFVAPEGRRQGVGTELLSAAIAYARELQAVRLTLSTEMTNETAQALYQTAGWKRDEQYFVYHYSL</sequence>
<dbReference type="SUPFAM" id="SSF55729">
    <property type="entry name" value="Acyl-CoA N-acyltransferases (Nat)"/>
    <property type="match status" value="1"/>
</dbReference>
<dbReference type="Pfam" id="PF00583">
    <property type="entry name" value="Acetyltransf_1"/>
    <property type="match status" value="1"/>
</dbReference>
<dbReference type="PANTHER" id="PTHR43877:SF2">
    <property type="entry name" value="AMINOALKYLPHOSPHONATE N-ACETYLTRANSFERASE-RELATED"/>
    <property type="match status" value="1"/>
</dbReference>
<dbReference type="EMBL" id="CP036347">
    <property type="protein sequence ID" value="QDU02958.1"/>
    <property type="molecule type" value="Genomic_DNA"/>
</dbReference>
<evidence type="ECO:0000259" key="3">
    <source>
        <dbReference type="PROSITE" id="PS51186"/>
    </source>
</evidence>
<protein>
    <submittedName>
        <fullName evidence="4">TDP-fucosamine acetyltransferase</fullName>
    </submittedName>
</protein>